<evidence type="ECO:0000313" key="1">
    <source>
        <dbReference type="EMBL" id="QBM22312.1"/>
    </source>
</evidence>
<organism evidence="1 3">
    <name type="scientific">Citrobacter arsenatis</name>
    <dbReference type="NCBI Taxonomy" id="2546350"/>
    <lineage>
        <taxon>Bacteria</taxon>
        <taxon>Pseudomonadati</taxon>
        <taxon>Pseudomonadota</taxon>
        <taxon>Gammaproteobacteria</taxon>
        <taxon>Enterobacterales</taxon>
        <taxon>Enterobacteriaceae</taxon>
        <taxon>Citrobacter</taxon>
    </lineage>
</organism>
<dbReference type="Proteomes" id="UP000293850">
    <property type="component" value="Chromosome"/>
</dbReference>
<gene>
    <name evidence="1" type="ORF">E1B03_07605</name>
    <name evidence="2" type="ORF">E1B03_15535</name>
</gene>
<accession>A0A4P6WL13</accession>
<dbReference type="EMBL" id="CP037864">
    <property type="protein sequence ID" value="QBM22312.1"/>
    <property type="molecule type" value="Genomic_DNA"/>
</dbReference>
<reference evidence="1 3" key="1">
    <citation type="submission" date="2019-03" db="EMBL/GenBank/DDBJ databases">
        <title>Complete genome sequence of an arsenate-respiring bacteria, Citrobacter sp. LY-1.</title>
        <authorList>
            <person name="Wang H."/>
            <person name="Liu Y."/>
            <person name="Li Q."/>
            <person name="Huang J."/>
        </authorList>
    </citation>
    <scope>NUCLEOTIDE SEQUENCE [LARGE SCALE GENOMIC DNA]</scope>
    <source>
        <strain evidence="1 3">LY-1</strain>
    </source>
</reference>
<evidence type="ECO:0000313" key="3">
    <source>
        <dbReference type="Proteomes" id="UP000293850"/>
    </source>
</evidence>
<evidence type="ECO:0000313" key="2">
    <source>
        <dbReference type="EMBL" id="QBM23759.1"/>
    </source>
</evidence>
<sequence length="104" mass="11611">MTMSANDEGLNTREVIEKHYPEFPETILHAELCRACARLDGRSIKQSLKAFALARIEKVESKPLKGALEQMASSMFPETEIARIRACVGRMESALVKTFGVKRA</sequence>
<name>A0A4P6WL13_9ENTR</name>
<dbReference type="EMBL" id="CP037864">
    <property type="protein sequence ID" value="QBM23759.1"/>
    <property type="molecule type" value="Genomic_DNA"/>
</dbReference>
<dbReference type="KEGG" id="cars:E1B03_15535"/>
<dbReference type="RefSeq" id="WP_133085967.1">
    <property type="nucleotide sequence ID" value="NZ_CP037864.1"/>
</dbReference>
<dbReference type="AlphaFoldDB" id="A0A4P6WL13"/>
<protein>
    <submittedName>
        <fullName evidence="1">Uncharacterized protein</fullName>
    </submittedName>
</protein>
<dbReference type="KEGG" id="cars:E1B03_07605"/>
<keyword evidence="3" id="KW-1185">Reference proteome</keyword>
<proteinExistence type="predicted"/>